<dbReference type="InterPro" id="IPR009057">
    <property type="entry name" value="Homeodomain-like_sf"/>
</dbReference>
<protein>
    <submittedName>
        <fullName evidence="15">AWH-like protein</fullName>
    </submittedName>
</protein>
<dbReference type="SMART" id="SM00389">
    <property type="entry name" value="HOX"/>
    <property type="match status" value="1"/>
</dbReference>
<feature type="region of interest" description="Disordered" evidence="12">
    <location>
        <begin position="171"/>
        <end position="200"/>
    </location>
</feature>
<dbReference type="SUPFAM" id="SSF57716">
    <property type="entry name" value="Glucocorticoid receptor-like (DNA-binding domain)"/>
    <property type="match status" value="1"/>
</dbReference>
<dbReference type="Gene3D" id="2.10.110.10">
    <property type="entry name" value="Cysteine Rich Protein"/>
    <property type="match status" value="2"/>
</dbReference>
<evidence type="ECO:0000256" key="4">
    <source>
        <dbReference type="ARBA" id="ARBA00022833"/>
    </source>
</evidence>
<evidence type="ECO:0000313" key="15">
    <source>
        <dbReference type="EMBL" id="WAR31094.1"/>
    </source>
</evidence>
<sequence length="285" mass="32101">MDFRSIHTFVNSPGSDGLRYSPSPTGDSPKSYISLDDPRHKPTRPTCQSCQRLIEERWMLHVGKQHYHAACLRCSTCQRTLDSHSSCFFREGLIFCRNHYLSRYSTKCAGCSDPLQPSDWVRRARDLVYHLECFRCSTCHRKLSTGDTCVLKGDTMLCPDHIAPHVGIEEPDNVSKEKHGNGNTSTGSGSGNGKRQRTSFTAEQVATLQDEFRRNPNPSPEDLERIADLTGHTRKVVMIWFQNARARNKKLLLNGGSNPLPSKKQGVSCHWNTTPRSPGTIPFLE</sequence>
<keyword evidence="4 10" id="KW-0862">Zinc</keyword>
<evidence type="ECO:0000256" key="6">
    <source>
        <dbReference type="ARBA" id="ARBA00023125"/>
    </source>
</evidence>
<accession>A0ABY7GBY2</accession>
<proteinExistence type="predicted"/>
<dbReference type="PANTHER" id="PTHR24208:SF127">
    <property type="entry name" value="LIM_HOMEOBOX PROTEIN AWH"/>
    <property type="match status" value="1"/>
</dbReference>
<gene>
    <name evidence="15" type="ORF">MAR_033636</name>
</gene>
<feature type="region of interest" description="Disordered" evidence="12">
    <location>
        <begin position="14"/>
        <end position="43"/>
    </location>
</feature>
<evidence type="ECO:0000313" key="16">
    <source>
        <dbReference type="Proteomes" id="UP001164746"/>
    </source>
</evidence>
<dbReference type="InterPro" id="IPR001781">
    <property type="entry name" value="Znf_LIM"/>
</dbReference>
<dbReference type="PROSITE" id="PS50023">
    <property type="entry name" value="LIM_DOMAIN_2"/>
    <property type="match status" value="2"/>
</dbReference>
<dbReference type="EMBL" id="CP111028">
    <property type="protein sequence ID" value="WAR31094.1"/>
    <property type="molecule type" value="Genomic_DNA"/>
</dbReference>
<evidence type="ECO:0000259" key="13">
    <source>
        <dbReference type="PROSITE" id="PS50023"/>
    </source>
</evidence>
<evidence type="ECO:0000256" key="3">
    <source>
        <dbReference type="ARBA" id="ARBA00022737"/>
    </source>
</evidence>
<keyword evidence="2 10" id="KW-0479">Metal-binding</keyword>
<evidence type="ECO:0000256" key="8">
    <source>
        <dbReference type="ARBA" id="ARBA00023242"/>
    </source>
</evidence>
<feature type="domain" description="LIM zinc-binding" evidence="13">
    <location>
        <begin position="45"/>
        <end position="106"/>
    </location>
</feature>
<dbReference type="Gene3D" id="1.10.10.60">
    <property type="entry name" value="Homeodomain-like"/>
    <property type="match status" value="1"/>
</dbReference>
<evidence type="ECO:0000256" key="1">
    <source>
        <dbReference type="ARBA" id="ARBA00004123"/>
    </source>
</evidence>
<evidence type="ECO:0000256" key="11">
    <source>
        <dbReference type="RuleBase" id="RU000682"/>
    </source>
</evidence>
<feature type="domain" description="LIM zinc-binding" evidence="13">
    <location>
        <begin position="107"/>
        <end position="168"/>
    </location>
</feature>
<dbReference type="Proteomes" id="UP001164746">
    <property type="component" value="Chromosome 17"/>
</dbReference>
<dbReference type="SUPFAM" id="SSF46689">
    <property type="entry name" value="Homeodomain-like"/>
    <property type="match status" value="1"/>
</dbReference>
<keyword evidence="16" id="KW-1185">Reference proteome</keyword>
<feature type="DNA-binding region" description="Homeobox" evidence="9">
    <location>
        <begin position="193"/>
        <end position="252"/>
    </location>
</feature>
<keyword evidence="3" id="KW-0677">Repeat</keyword>
<dbReference type="Pfam" id="PF00412">
    <property type="entry name" value="LIM"/>
    <property type="match status" value="2"/>
</dbReference>
<keyword evidence="6 9" id="KW-0238">DNA-binding</keyword>
<name>A0ABY7GBY2_MYAAR</name>
<keyword evidence="5 10" id="KW-0440">LIM domain</keyword>
<keyword evidence="8 9" id="KW-0539">Nucleus</keyword>
<dbReference type="PANTHER" id="PTHR24208">
    <property type="entry name" value="LIM/HOMEOBOX PROTEIN LHX"/>
    <property type="match status" value="1"/>
</dbReference>
<organism evidence="15 16">
    <name type="scientific">Mya arenaria</name>
    <name type="common">Soft-shell clam</name>
    <dbReference type="NCBI Taxonomy" id="6604"/>
    <lineage>
        <taxon>Eukaryota</taxon>
        <taxon>Metazoa</taxon>
        <taxon>Spiralia</taxon>
        <taxon>Lophotrochozoa</taxon>
        <taxon>Mollusca</taxon>
        <taxon>Bivalvia</taxon>
        <taxon>Autobranchia</taxon>
        <taxon>Heteroconchia</taxon>
        <taxon>Euheterodonta</taxon>
        <taxon>Imparidentia</taxon>
        <taxon>Neoheterodontei</taxon>
        <taxon>Myida</taxon>
        <taxon>Myoidea</taxon>
        <taxon>Myidae</taxon>
        <taxon>Mya</taxon>
    </lineage>
</organism>
<dbReference type="InterPro" id="IPR050453">
    <property type="entry name" value="LIM_Homeobox_TF"/>
</dbReference>
<reference evidence="15" key="1">
    <citation type="submission" date="2022-11" db="EMBL/GenBank/DDBJ databases">
        <title>Centuries of genome instability and evolution in soft-shell clam transmissible cancer (bioRxiv).</title>
        <authorList>
            <person name="Hart S.F.M."/>
            <person name="Yonemitsu M.A."/>
            <person name="Giersch R.M."/>
            <person name="Beal B.F."/>
            <person name="Arriagada G."/>
            <person name="Davis B.W."/>
            <person name="Ostrander E.A."/>
            <person name="Goff S.P."/>
            <person name="Metzger M.J."/>
        </authorList>
    </citation>
    <scope>NUCLEOTIDE SEQUENCE</scope>
    <source>
        <strain evidence="15">MELC-2E11</strain>
        <tissue evidence="15">Siphon/mantle</tissue>
    </source>
</reference>
<evidence type="ECO:0000256" key="7">
    <source>
        <dbReference type="ARBA" id="ARBA00023155"/>
    </source>
</evidence>
<evidence type="ECO:0000256" key="5">
    <source>
        <dbReference type="ARBA" id="ARBA00023038"/>
    </source>
</evidence>
<keyword evidence="7 9" id="KW-0371">Homeobox</keyword>
<dbReference type="SMART" id="SM00132">
    <property type="entry name" value="LIM"/>
    <property type="match status" value="2"/>
</dbReference>
<evidence type="ECO:0000256" key="9">
    <source>
        <dbReference type="PROSITE-ProRule" id="PRU00108"/>
    </source>
</evidence>
<comment type="subcellular location">
    <subcellularLocation>
        <location evidence="1 9 11">Nucleus</location>
    </subcellularLocation>
</comment>
<evidence type="ECO:0000256" key="10">
    <source>
        <dbReference type="PROSITE-ProRule" id="PRU00125"/>
    </source>
</evidence>
<feature type="domain" description="Homeobox" evidence="14">
    <location>
        <begin position="191"/>
        <end position="251"/>
    </location>
</feature>
<dbReference type="InterPro" id="IPR001356">
    <property type="entry name" value="HD"/>
</dbReference>
<dbReference type="Pfam" id="PF00046">
    <property type="entry name" value="Homeodomain"/>
    <property type="match status" value="1"/>
</dbReference>
<evidence type="ECO:0000256" key="12">
    <source>
        <dbReference type="SAM" id="MobiDB-lite"/>
    </source>
</evidence>
<dbReference type="PROSITE" id="PS00478">
    <property type="entry name" value="LIM_DOMAIN_1"/>
    <property type="match status" value="2"/>
</dbReference>
<evidence type="ECO:0000256" key="2">
    <source>
        <dbReference type="ARBA" id="ARBA00022723"/>
    </source>
</evidence>
<evidence type="ECO:0000259" key="14">
    <source>
        <dbReference type="PROSITE" id="PS50071"/>
    </source>
</evidence>
<dbReference type="PROSITE" id="PS50071">
    <property type="entry name" value="HOMEOBOX_2"/>
    <property type="match status" value="1"/>
</dbReference>
<dbReference type="CDD" id="cd00086">
    <property type="entry name" value="homeodomain"/>
    <property type="match status" value="1"/>
</dbReference>